<dbReference type="EMBL" id="CP094528">
    <property type="protein sequence ID" value="UOE43265.1"/>
    <property type="molecule type" value="Genomic_DNA"/>
</dbReference>
<proteinExistence type="predicted"/>
<keyword evidence="1" id="KW-1133">Transmembrane helix</keyword>
<evidence type="ECO:0000313" key="2">
    <source>
        <dbReference type="EMBL" id="UOE43265.1"/>
    </source>
</evidence>
<evidence type="ECO:0000313" key="3">
    <source>
        <dbReference type="Proteomes" id="UP000832097"/>
    </source>
</evidence>
<evidence type="ECO:0008006" key="4">
    <source>
        <dbReference type="Google" id="ProtNLM"/>
    </source>
</evidence>
<name>A0ABY4BVM7_9MICO</name>
<feature type="transmembrane region" description="Helical" evidence="1">
    <location>
        <begin position="139"/>
        <end position="160"/>
    </location>
</feature>
<gene>
    <name evidence="2" type="ORF">MTO99_13870</name>
</gene>
<reference evidence="2 3" key="1">
    <citation type="submission" date="2022-03" db="EMBL/GenBank/DDBJ databases">
        <title>Mucilaginibacter sp. isolated from the gut of Protaetia brevitarsis seulensis larvae.</title>
        <authorList>
            <person name="Won M."/>
            <person name="Kim S.-J."/>
            <person name="Kwon S.-W."/>
        </authorList>
    </citation>
    <scope>NUCLEOTIDE SEQUENCE [LARGE SCALE GENOMIC DNA]</scope>
    <source>
        <strain evidence="2 3">CFWR-12</strain>
    </source>
</reference>
<evidence type="ECO:0000256" key="1">
    <source>
        <dbReference type="SAM" id="Phobius"/>
    </source>
</evidence>
<keyword evidence="3" id="KW-1185">Reference proteome</keyword>
<keyword evidence="1" id="KW-0812">Transmembrane</keyword>
<protein>
    <recommendedName>
        <fullName evidence="4">Gram-positive cocci surface proteins LPxTG domain-containing protein</fullName>
    </recommendedName>
</protein>
<accession>A0ABY4BVM7</accession>
<dbReference type="RefSeq" id="WP_243554226.1">
    <property type="nucleotide sequence ID" value="NZ_CP094528.1"/>
</dbReference>
<keyword evidence="1" id="KW-0472">Membrane</keyword>
<sequence length="165" mass="16814">MHTLDGVTADRIYATSGATDELLVFTRPTVNGSGDQTVDEGAPAEFSVVVDDFWQQVQWQISSDGGTTWDDVPDASSESLTVPGALADSGNLYRVVATSALFDPVIGEPMLLTVIPTPTPPPTPTPGVLPATGVDAAGAGWGIGAGALAAVGALLVVGAARRRRA</sequence>
<dbReference type="Proteomes" id="UP000832097">
    <property type="component" value="Chromosome"/>
</dbReference>
<organism evidence="2 3">
    <name type="scientific">Agromyces larvae</name>
    <dbReference type="NCBI Taxonomy" id="2929802"/>
    <lineage>
        <taxon>Bacteria</taxon>
        <taxon>Bacillati</taxon>
        <taxon>Actinomycetota</taxon>
        <taxon>Actinomycetes</taxon>
        <taxon>Micrococcales</taxon>
        <taxon>Microbacteriaceae</taxon>
        <taxon>Agromyces</taxon>
    </lineage>
</organism>